<evidence type="ECO:0000256" key="1">
    <source>
        <dbReference type="SAM" id="MobiDB-lite"/>
    </source>
</evidence>
<feature type="compositionally biased region" description="Acidic residues" evidence="1">
    <location>
        <begin position="73"/>
        <end position="83"/>
    </location>
</feature>
<feature type="compositionally biased region" description="Basic and acidic residues" evidence="1">
    <location>
        <begin position="1"/>
        <end position="20"/>
    </location>
</feature>
<evidence type="ECO:0000313" key="3">
    <source>
        <dbReference type="Proteomes" id="UP000177263"/>
    </source>
</evidence>
<comment type="caution">
    <text evidence="2">The sequence shown here is derived from an EMBL/GenBank/DDBJ whole genome shotgun (WGS) entry which is preliminary data.</text>
</comment>
<name>A0A1F7YPS4_9BACT</name>
<organism evidence="2 3">
    <name type="scientific">Candidatus Woesebacteria bacterium RIFCSPHIGHO2_01_FULL_41_10</name>
    <dbReference type="NCBI Taxonomy" id="1802500"/>
    <lineage>
        <taxon>Bacteria</taxon>
        <taxon>Candidatus Woeseibacteriota</taxon>
    </lineage>
</organism>
<feature type="compositionally biased region" description="Basic and acidic residues" evidence="1">
    <location>
        <begin position="96"/>
        <end position="110"/>
    </location>
</feature>
<dbReference type="EMBL" id="MGGM01000014">
    <property type="protein sequence ID" value="OGM29341.1"/>
    <property type="molecule type" value="Genomic_DNA"/>
</dbReference>
<evidence type="ECO:0000313" key="2">
    <source>
        <dbReference type="EMBL" id="OGM29341.1"/>
    </source>
</evidence>
<feature type="compositionally biased region" description="Acidic residues" evidence="1">
    <location>
        <begin position="33"/>
        <end position="43"/>
    </location>
</feature>
<proteinExistence type="predicted"/>
<gene>
    <name evidence="2" type="ORF">A2801_01440</name>
</gene>
<accession>A0A1F7YPS4</accession>
<sequence>MPRQKPKDVAKEVEKNEKDFYGTGTVSSHAPEPESDDDVEQNLEDVIGNPPPKEFNLGEAVNQDMQDMHGASDEETEAEDEDETPKLGNVSEDELPEVKNEADEDPLRDK</sequence>
<feature type="region of interest" description="Disordered" evidence="1">
    <location>
        <begin position="1"/>
        <end position="110"/>
    </location>
</feature>
<protein>
    <submittedName>
        <fullName evidence="2">Uncharacterized protein</fullName>
    </submittedName>
</protein>
<dbReference type="Proteomes" id="UP000177263">
    <property type="component" value="Unassembled WGS sequence"/>
</dbReference>
<reference evidence="2 3" key="1">
    <citation type="journal article" date="2016" name="Nat. Commun.">
        <title>Thousands of microbial genomes shed light on interconnected biogeochemical processes in an aquifer system.</title>
        <authorList>
            <person name="Anantharaman K."/>
            <person name="Brown C.T."/>
            <person name="Hug L.A."/>
            <person name="Sharon I."/>
            <person name="Castelle C.J."/>
            <person name="Probst A.J."/>
            <person name="Thomas B.C."/>
            <person name="Singh A."/>
            <person name="Wilkins M.J."/>
            <person name="Karaoz U."/>
            <person name="Brodie E.L."/>
            <person name="Williams K.H."/>
            <person name="Hubbard S.S."/>
            <person name="Banfield J.F."/>
        </authorList>
    </citation>
    <scope>NUCLEOTIDE SEQUENCE [LARGE SCALE GENOMIC DNA]</scope>
</reference>
<dbReference type="AlphaFoldDB" id="A0A1F7YPS4"/>